<feature type="transmembrane region" description="Helical" evidence="6">
    <location>
        <begin position="7"/>
        <end position="23"/>
    </location>
</feature>
<name>A0A5S9F2K7_UABAM</name>
<dbReference type="KEGG" id="uam:UABAM_02059"/>
<evidence type="ECO:0000256" key="3">
    <source>
        <dbReference type="ARBA" id="ARBA00022692"/>
    </source>
</evidence>
<feature type="transmembrane region" description="Helical" evidence="6">
    <location>
        <begin position="35"/>
        <end position="53"/>
    </location>
</feature>
<dbReference type="PANTHER" id="PTHR39087">
    <property type="entry name" value="UPF0104 MEMBRANE PROTEIN MJ1595"/>
    <property type="match status" value="1"/>
</dbReference>
<dbReference type="PANTHER" id="PTHR39087:SF2">
    <property type="entry name" value="UPF0104 MEMBRANE PROTEIN MJ1595"/>
    <property type="match status" value="1"/>
</dbReference>
<evidence type="ECO:0000256" key="2">
    <source>
        <dbReference type="ARBA" id="ARBA00022475"/>
    </source>
</evidence>
<dbReference type="NCBIfam" id="TIGR00374">
    <property type="entry name" value="flippase-like domain"/>
    <property type="match status" value="1"/>
</dbReference>
<dbReference type="InterPro" id="IPR022791">
    <property type="entry name" value="L-PG_synthase/AglD"/>
</dbReference>
<keyword evidence="3 6" id="KW-0812">Transmembrane</keyword>
<protein>
    <recommendedName>
        <fullName evidence="9">TIGR00374 family protein</fullName>
    </recommendedName>
</protein>
<keyword evidence="5 6" id="KW-0472">Membrane</keyword>
<dbReference type="Proteomes" id="UP000326354">
    <property type="component" value="Chromosome"/>
</dbReference>
<evidence type="ECO:0000256" key="5">
    <source>
        <dbReference type="ARBA" id="ARBA00023136"/>
    </source>
</evidence>
<evidence type="ECO:0000256" key="1">
    <source>
        <dbReference type="ARBA" id="ARBA00004651"/>
    </source>
</evidence>
<evidence type="ECO:0008006" key="9">
    <source>
        <dbReference type="Google" id="ProtNLM"/>
    </source>
</evidence>
<reference evidence="7 8" key="1">
    <citation type="submission" date="2019-08" db="EMBL/GenBank/DDBJ databases">
        <title>Complete genome sequence of Candidatus Uab amorphum.</title>
        <authorList>
            <person name="Shiratori T."/>
            <person name="Suzuki S."/>
            <person name="Kakizawa Y."/>
            <person name="Ishida K."/>
        </authorList>
    </citation>
    <scope>NUCLEOTIDE SEQUENCE [LARGE SCALE GENOMIC DNA]</scope>
    <source>
        <strain evidence="7 8">SRT547</strain>
    </source>
</reference>
<keyword evidence="4 6" id="KW-1133">Transmembrane helix</keyword>
<gene>
    <name evidence="7" type="ORF">UABAM_02059</name>
</gene>
<dbReference type="AlphaFoldDB" id="A0A5S9F2K7"/>
<keyword evidence="2" id="KW-1003">Cell membrane</keyword>
<proteinExistence type="predicted"/>
<evidence type="ECO:0000313" key="7">
    <source>
        <dbReference type="EMBL" id="BBM83706.1"/>
    </source>
</evidence>
<evidence type="ECO:0000256" key="4">
    <source>
        <dbReference type="ARBA" id="ARBA00022989"/>
    </source>
</evidence>
<dbReference type="OrthoDB" id="257899at2"/>
<feature type="transmembrane region" description="Helical" evidence="6">
    <location>
        <begin position="149"/>
        <end position="176"/>
    </location>
</feature>
<evidence type="ECO:0000256" key="6">
    <source>
        <dbReference type="SAM" id="Phobius"/>
    </source>
</evidence>
<dbReference type="GO" id="GO:0005886">
    <property type="term" value="C:plasma membrane"/>
    <property type="evidence" value="ECO:0007669"/>
    <property type="project" value="UniProtKB-SubCell"/>
</dbReference>
<dbReference type="RefSeq" id="WP_151967896.1">
    <property type="nucleotide sequence ID" value="NZ_AP019860.1"/>
</dbReference>
<feature type="transmembrane region" description="Helical" evidence="6">
    <location>
        <begin position="248"/>
        <end position="269"/>
    </location>
</feature>
<dbReference type="Pfam" id="PF03706">
    <property type="entry name" value="LPG_synthase_TM"/>
    <property type="match status" value="1"/>
</dbReference>
<organism evidence="7 8">
    <name type="scientific">Uabimicrobium amorphum</name>
    <dbReference type="NCBI Taxonomy" id="2596890"/>
    <lineage>
        <taxon>Bacteria</taxon>
        <taxon>Pseudomonadati</taxon>
        <taxon>Planctomycetota</taxon>
        <taxon>Candidatus Uabimicrobiia</taxon>
        <taxon>Candidatus Uabimicrobiales</taxon>
        <taxon>Candidatus Uabimicrobiaceae</taxon>
        <taxon>Candidatus Uabimicrobium</taxon>
    </lineage>
</organism>
<sequence length="325" mass="36345">MKIIKNILLAMGIGVIFWLVYEIGPQKIWQEIASLGVWGPLFLLPYFGVYLLDTLGWKYSFGRDISLPFSTLFYARVAGESINHVTPTAYLGGEPVKAYILYKKNEVPLANGFASVMIGKFLMIASEVLFILIGIEIAVHVLGNRNDPVIIGIQLSIATLALFLLIFLGLQIYGFGNFFSKWAAKMKVLATSLTKYKDALAKFDSVLLDYYRNEKGRLTAAFVYYFLSWCCGIFEIYIFFMLTGQSASWGAIFAMEAIAMAIKGAGFFIPGSVGVQEAGQVMLFKMFGFDSSVGLAFSILRRSREILWIVIGLVLLGRNWEKKYC</sequence>
<feature type="transmembrane region" description="Helical" evidence="6">
    <location>
        <begin position="121"/>
        <end position="143"/>
    </location>
</feature>
<keyword evidence="8" id="KW-1185">Reference proteome</keyword>
<evidence type="ECO:0000313" key="8">
    <source>
        <dbReference type="Proteomes" id="UP000326354"/>
    </source>
</evidence>
<feature type="transmembrane region" description="Helical" evidence="6">
    <location>
        <begin position="222"/>
        <end position="242"/>
    </location>
</feature>
<comment type="subcellular location">
    <subcellularLocation>
        <location evidence="1">Cell membrane</location>
        <topology evidence="1">Multi-pass membrane protein</topology>
    </subcellularLocation>
</comment>
<dbReference type="EMBL" id="AP019860">
    <property type="protein sequence ID" value="BBM83706.1"/>
    <property type="molecule type" value="Genomic_DNA"/>
</dbReference>
<accession>A0A5S9F2K7</accession>